<dbReference type="EMBL" id="KN839844">
    <property type="protein sequence ID" value="KIJ65033.1"/>
    <property type="molecule type" value="Genomic_DNA"/>
</dbReference>
<organism evidence="2 3">
    <name type="scientific">Hydnomerulius pinastri MD-312</name>
    <dbReference type="NCBI Taxonomy" id="994086"/>
    <lineage>
        <taxon>Eukaryota</taxon>
        <taxon>Fungi</taxon>
        <taxon>Dikarya</taxon>
        <taxon>Basidiomycota</taxon>
        <taxon>Agaricomycotina</taxon>
        <taxon>Agaricomycetes</taxon>
        <taxon>Agaricomycetidae</taxon>
        <taxon>Boletales</taxon>
        <taxon>Boletales incertae sedis</taxon>
        <taxon>Leucogyrophana</taxon>
    </lineage>
</organism>
<dbReference type="PANTHER" id="PTHR34776:SF1">
    <property type="entry name" value="F17F16.3 PROTEIN"/>
    <property type="match status" value="1"/>
</dbReference>
<evidence type="ECO:0000313" key="2">
    <source>
        <dbReference type="EMBL" id="KIJ65033.1"/>
    </source>
</evidence>
<feature type="compositionally biased region" description="Basic and acidic residues" evidence="1">
    <location>
        <begin position="11"/>
        <end position="23"/>
    </location>
</feature>
<feature type="compositionally biased region" description="Basic residues" evidence="1">
    <location>
        <begin position="1"/>
        <end position="10"/>
    </location>
</feature>
<dbReference type="PANTHER" id="PTHR34776">
    <property type="entry name" value="F17F16.3 PROTEIN"/>
    <property type="match status" value="1"/>
</dbReference>
<gene>
    <name evidence="2" type="ORF">HYDPIDRAFT_89273</name>
</gene>
<keyword evidence="3" id="KW-1185">Reference proteome</keyword>
<name>A0A0C9WAK7_9AGAM</name>
<dbReference type="OrthoDB" id="1028014at2759"/>
<feature type="compositionally biased region" description="Basic and acidic residues" evidence="1">
    <location>
        <begin position="30"/>
        <end position="71"/>
    </location>
</feature>
<evidence type="ECO:0000256" key="1">
    <source>
        <dbReference type="SAM" id="MobiDB-lite"/>
    </source>
</evidence>
<reference evidence="2 3" key="1">
    <citation type="submission" date="2014-04" db="EMBL/GenBank/DDBJ databases">
        <title>Evolutionary Origins and Diversification of the Mycorrhizal Mutualists.</title>
        <authorList>
            <consortium name="DOE Joint Genome Institute"/>
            <consortium name="Mycorrhizal Genomics Consortium"/>
            <person name="Kohler A."/>
            <person name="Kuo A."/>
            <person name="Nagy L.G."/>
            <person name="Floudas D."/>
            <person name="Copeland A."/>
            <person name="Barry K.W."/>
            <person name="Cichocki N."/>
            <person name="Veneault-Fourrey C."/>
            <person name="LaButti K."/>
            <person name="Lindquist E.A."/>
            <person name="Lipzen A."/>
            <person name="Lundell T."/>
            <person name="Morin E."/>
            <person name="Murat C."/>
            <person name="Riley R."/>
            <person name="Ohm R."/>
            <person name="Sun H."/>
            <person name="Tunlid A."/>
            <person name="Henrissat B."/>
            <person name="Grigoriev I.V."/>
            <person name="Hibbett D.S."/>
            <person name="Martin F."/>
        </authorList>
    </citation>
    <scope>NUCLEOTIDE SEQUENCE [LARGE SCALE GENOMIC DNA]</scope>
    <source>
        <strain evidence="2 3">MD-312</strain>
    </source>
</reference>
<protein>
    <submittedName>
        <fullName evidence="2">Uncharacterized protein</fullName>
    </submittedName>
</protein>
<dbReference type="AlphaFoldDB" id="A0A0C9WAK7"/>
<feature type="region of interest" description="Disordered" evidence="1">
    <location>
        <begin position="1"/>
        <end position="71"/>
    </location>
</feature>
<dbReference type="Proteomes" id="UP000053820">
    <property type="component" value="Unassembled WGS sequence"/>
</dbReference>
<dbReference type="HOGENOM" id="CLU_045837_1_0_1"/>
<accession>A0A0C9WAK7</accession>
<evidence type="ECO:0000313" key="3">
    <source>
        <dbReference type="Proteomes" id="UP000053820"/>
    </source>
</evidence>
<proteinExistence type="predicted"/>
<sequence length="393" mass="43383">MKKPVPRGKKAKDAKAPEGEEKQFNVGVKAGEEREVGDKREVKEVSEPDAQGKAEESPTKKPKTDKDESEKYSFHEGVIERGHIYFFYRPKVQHEEAHAIDDIKNFHMLLVPRPPEFSVHSEGQAQNSADEPSQEMNLISEGADAAPARETKDQPKKRFRLITIGKKRLPDPEGGHGKENFWACATNVGEDLHSLERGLGERSYETKTRGTRHEEPARLAGRGVYAIANHKGATPSKNETHLGYHLSHPSTPGEVQEALGIHTASSFVLQVKNPQVNVPYAQRVGLPSGKRANYPEVILDTVFGKGSKGRSSFGLRFTTCHCVELLDYDGAELLLIAARTGAGGNDQSLGENRGEVLKEAGERESQEPIDDVIRELAMDKDTFPAEPLGGQWI</sequence>